<reference evidence="2 3" key="1">
    <citation type="journal article" date="2010" name="J. Bacteriol.">
        <title>The complete genome sequence of Croceibacter atlanticus HTCC2559T.</title>
        <authorList>
            <person name="Oh H.M."/>
            <person name="Kang I."/>
            <person name="Ferriera S."/>
            <person name="Giovannoni S.J."/>
            <person name="Cho J.C."/>
        </authorList>
    </citation>
    <scope>NUCLEOTIDE SEQUENCE [LARGE SCALE GENOMIC DNA]</scope>
    <source>
        <strain evidence="3">ATCC BAA-628 / HTCC2559 / KCTC 12090</strain>
    </source>
</reference>
<dbReference type="HOGENOM" id="CLU_1110339_0_0_10"/>
<dbReference type="GeneID" id="89452990"/>
<keyword evidence="2" id="KW-0449">Lipoprotein</keyword>
<evidence type="ECO:0000313" key="3">
    <source>
        <dbReference type="Proteomes" id="UP000002297"/>
    </source>
</evidence>
<dbReference type="AlphaFoldDB" id="A3U7S9"/>
<evidence type="ECO:0000259" key="1">
    <source>
        <dbReference type="Pfam" id="PF10988"/>
    </source>
</evidence>
<dbReference type="InterPro" id="IPR021255">
    <property type="entry name" value="DUF2807"/>
</dbReference>
<gene>
    <name evidence="2" type="ordered locus">CA2559_06035</name>
</gene>
<dbReference type="eggNOG" id="ENOG502ZC8P">
    <property type="taxonomic scope" value="Bacteria"/>
</dbReference>
<dbReference type="OrthoDB" id="1466971at2"/>
<keyword evidence="3" id="KW-1185">Reference proteome</keyword>
<accession>A3U7S9</accession>
<dbReference type="KEGG" id="cat:CA2559_06035"/>
<dbReference type="RefSeq" id="WP_013186967.1">
    <property type="nucleotide sequence ID" value="NC_014230.1"/>
</dbReference>
<evidence type="ECO:0000313" key="2">
    <source>
        <dbReference type="EMBL" id="EAP88296.1"/>
    </source>
</evidence>
<dbReference type="Gene3D" id="2.160.20.120">
    <property type="match status" value="1"/>
</dbReference>
<name>A3U7S9_CROAH</name>
<protein>
    <submittedName>
        <fullName evidence="2">Lipoprotein, putative</fullName>
    </submittedName>
</protein>
<dbReference type="Proteomes" id="UP000002297">
    <property type="component" value="Chromosome"/>
</dbReference>
<proteinExistence type="predicted"/>
<organism evidence="2 3">
    <name type="scientific">Croceibacter atlanticus (strain ATCC BAA-628 / JCM 21780 / CIP 108009 / IAM 15332 / KCTC 12090 / HTCC2559)</name>
    <dbReference type="NCBI Taxonomy" id="216432"/>
    <lineage>
        <taxon>Bacteria</taxon>
        <taxon>Pseudomonadati</taxon>
        <taxon>Bacteroidota</taxon>
        <taxon>Flavobacteriia</taxon>
        <taxon>Flavobacteriales</taxon>
        <taxon>Flavobacteriaceae</taxon>
        <taxon>Croceibacter</taxon>
    </lineage>
</organism>
<dbReference type="Pfam" id="PF10988">
    <property type="entry name" value="DUF2807"/>
    <property type="match status" value="1"/>
</dbReference>
<dbReference type="STRING" id="216432.CA2559_06035"/>
<dbReference type="EMBL" id="CP002046">
    <property type="protein sequence ID" value="EAP88296.1"/>
    <property type="molecule type" value="Genomic_DNA"/>
</dbReference>
<feature type="domain" description="Putative auto-transporter adhesin head GIN" evidence="1">
    <location>
        <begin position="42"/>
        <end position="234"/>
    </location>
</feature>
<dbReference type="PROSITE" id="PS51257">
    <property type="entry name" value="PROKAR_LIPOPROTEIN"/>
    <property type="match status" value="1"/>
</dbReference>
<sequence length="250" mass="27770">MKKHFLLIIIAITVLGCNPKNIDDCLKSEGDAVEQIVEVPFFDKLISNSRTKVFVKSGPEQQVLIQTGENLIDDVKVSVVDNTLFLENENGCNIFRDFEQVKIIVTSPNLVSIRNGSGYALESIGVLDYPNLVLLSEDGNNEDEFNTDGDFILQLESDTVILVNNNITNYFLSGTVITMQANFYGGDGRLDAPNLIVQDLSVLHRGTNKFIVNPQQSIRGEIRSTGDVISVNQPPIVEVEEFFTGRLIFQ</sequence>